<dbReference type="SUPFAM" id="SSF89796">
    <property type="entry name" value="CoA-transferase family III (CaiB/BaiF)"/>
    <property type="match status" value="1"/>
</dbReference>
<accession>A0A2A4YZQ6</accession>
<dbReference type="AlphaFoldDB" id="A0A2A4YZQ6"/>
<protein>
    <submittedName>
        <fullName evidence="1">Carnitine dehydratase</fullName>
    </submittedName>
</protein>
<dbReference type="PANTHER" id="PTHR48228">
    <property type="entry name" value="SUCCINYL-COA--D-CITRAMALATE COA-TRANSFERASE"/>
    <property type="match status" value="1"/>
</dbReference>
<name>A0A2A4YZQ6_9PROT</name>
<sequence>MVIPINQLIIAPFAILCRKFNMKPLKNIQILEFAGLGPAPFAAMILADMGANVTRVSRLPIDGTASKPVIAVGTFLNRGRKEVFLDLKSAKGAAKARALAKKADVLIEGYRPGKMESLGLGPQELMALNHRLVYGRMTGWGQTGPMAHLAGHDINFLGLSGILNTLGEKDRPPVPPLNLIGDFGGGGMYLAFGIASALLRARETGCGAIVDTAMIQGVTHLASFVHGQRAQGRWQDERQNNLIDGGAPFYRCYETSDNRYMAVGALEPVFFGNLLAVLELTKQFLPYQNNRAIWPEMIKAFECRFAEHSFKRWVKLFENVDACVTPVLNFDEASRHPQMVDCYEQRDGVMQPSSTPKLLSPIVDK</sequence>
<dbReference type="Gene3D" id="3.40.50.10540">
    <property type="entry name" value="Crotonobetainyl-coa:carnitine coa-transferase, domain 1"/>
    <property type="match status" value="1"/>
</dbReference>
<dbReference type="Pfam" id="PF02515">
    <property type="entry name" value="CoA_transf_3"/>
    <property type="match status" value="1"/>
</dbReference>
<dbReference type="PANTHER" id="PTHR48228:SF5">
    <property type="entry name" value="ALPHA-METHYLACYL-COA RACEMASE"/>
    <property type="match status" value="1"/>
</dbReference>
<dbReference type="InterPro" id="IPR050509">
    <property type="entry name" value="CoA-transferase_III"/>
</dbReference>
<proteinExistence type="predicted"/>
<comment type="caution">
    <text evidence="1">The sequence shown here is derived from an EMBL/GenBank/DDBJ whole genome shotgun (WGS) entry which is preliminary data.</text>
</comment>
<dbReference type="Gene3D" id="3.30.1540.10">
    <property type="entry name" value="formyl-coa transferase, domain 3"/>
    <property type="match status" value="1"/>
</dbReference>
<reference evidence="1" key="2">
    <citation type="journal article" date="2018" name="ISME J.">
        <title>A dynamic microbial community with high functional redundancy inhabits the cold, oxic subseafloor aquifer.</title>
        <authorList>
            <person name="Tully B.J."/>
            <person name="Wheat C.G."/>
            <person name="Glazer B.T."/>
            <person name="Huber J.A."/>
        </authorList>
    </citation>
    <scope>NUCLEOTIDE SEQUENCE</scope>
    <source>
        <strain evidence="1">NORP83</strain>
    </source>
</reference>
<dbReference type="InterPro" id="IPR023606">
    <property type="entry name" value="CoA-Trfase_III_dom_1_sf"/>
</dbReference>
<dbReference type="InterPro" id="IPR003673">
    <property type="entry name" value="CoA-Trfase_fam_III"/>
</dbReference>
<evidence type="ECO:0000313" key="1">
    <source>
        <dbReference type="EMBL" id="PCJ00364.1"/>
    </source>
</evidence>
<dbReference type="GO" id="GO:0003824">
    <property type="term" value="F:catalytic activity"/>
    <property type="evidence" value="ECO:0007669"/>
    <property type="project" value="InterPro"/>
</dbReference>
<gene>
    <name evidence="1" type="ORF">COB13_10115</name>
</gene>
<dbReference type="InterPro" id="IPR044855">
    <property type="entry name" value="CoA-Trfase_III_dom3_sf"/>
</dbReference>
<reference key="1">
    <citation type="submission" date="2017-08" db="EMBL/GenBank/DDBJ databases">
        <title>A dynamic microbial community with high functional redundancy inhabits the cold, oxic subseafloor aquifer.</title>
        <authorList>
            <person name="Tully B.J."/>
            <person name="Wheat C.G."/>
            <person name="Glazer B.T."/>
            <person name="Huber J.A."/>
        </authorList>
    </citation>
    <scope>NUCLEOTIDE SEQUENCE [LARGE SCALE GENOMIC DNA]</scope>
</reference>
<organism evidence="1">
    <name type="scientific">OCS116 cluster bacterium</name>
    <dbReference type="NCBI Taxonomy" id="2030921"/>
    <lineage>
        <taxon>Bacteria</taxon>
        <taxon>Pseudomonadati</taxon>
        <taxon>Pseudomonadota</taxon>
        <taxon>Alphaproteobacteria</taxon>
        <taxon>OCS116 cluster</taxon>
    </lineage>
</organism>
<dbReference type="EMBL" id="NVUS01000012">
    <property type="protein sequence ID" value="PCJ00364.1"/>
    <property type="molecule type" value="Genomic_DNA"/>
</dbReference>